<keyword evidence="2" id="KW-1185">Reference proteome</keyword>
<reference evidence="1 2" key="1">
    <citation type="submission" date="2019-03" db="EMBL/GenBank/DDBJ databases">
        <title>Complete genome sequence of Spiroplasma gladiatoris TG-1 (DSM 22552).</title>
        <authorList>
            <person name="Lin Y.-C."/>
            <person name="Chou L."/>
            <person name="Kuo C.-H."/>
        </authorList>
    </citation>
    <scope>NUCLEOTIDE SEQUENCE [LARGE SCALE GENOMIC DNA]</scope>
    <source>
        <strain evidence="1 2">TG-1</strain>
    </source>
</reference>
<organism evidence="1 2">
    <name type="scientific">Spiroplasma gladiatoris</name>
    <dbReference type="NCBI Taxonomy" id="2143"/>
    <lineage>
        <taxon>Bacteria</taxon>
        <taxon>Bacillati</taxon>
        <taxon>Mycoplasmatota</taxon>
        <taxon>Mollicutes</taxon>
        <taxon>Entomoplasmatales</taxon>
        <taxon>Spiroplasmataceae</taxon>
        <taxon>Spiroplasma</taxon>
    </lineage>
</organism>
<dbReference type="AlphaFoldDB" id="A0A4P7AGT2"/>
<gene>
    <name evidence="1" type="ORF">SGLAD_v1c01480</name>
</gene>
<proteinExistence type="predicted"/>
<sequence length="78" mass="8860">MTKVSGKKELNDVEKNIKSVFNNYYITKTFIEDIKTAFASAWEEVTGGVKIEDTYNSTSRSEKNKKAKYDALAKKISD</sequence>
<dbReference type="Proteomes" id="UP000294309">
    <property type="component" value="Chromosome"/>
</dbReference>
<dbReference type="OrthoDB" id="9840664at2"/>
<evidence type="ECO:0000313" key="1">
    <source>
        <dbReference type="EMBL" id="QBQ07347.1"/>
    </source>
</evidence>
<accession>A0A4P7AGT2</accession>
<name>A0A4P7AGT2_9MOLU</name>
<evidence type="ECO:0000313" key="2">
    <source>
        <dbReference type="Proteomes" id="UP000294309"/>
    </source>
</evidence>
<dbReference type="RefSeq" id="WP_134297148.1">
    <property type="nucleotide sequence ID" value="NZ_CP038013.1"/>
</dbReference>
<dbReference type="EMBL" id="CP038013">
    <property type="protein sequence ID" value="QBQ07347.1"/>
    <property type="molecule type" value="Genomic_DNA"/>
</dbReference>
<dbReference type="KEGG" id="sgq:SGLAD_v1c01480"/>
<protein>
    <submittedName>
        <fullName evidence="1">Uncharacterized protein</fullName>
    </submittedName>
</protein>